<dbReference type="NCBIfam" id="TIGR02595">
    <property type="entry name" value="PEP_CTERM"/>
    <property type="match status" value="1"/>
</dbReference>
<reference evidence="3" key="1">
    <citation type="journal article" name="DNA Res.">
        <title>The physiological potential of anammox bacteria as revealed by their core genome structure.</title>
        <authorList>
            <person name="Okubo T."/>
            <person name="Toyoda A."/>
            <person name="Fukuhara K."/>
            <person name="Uchiyama I."/>
            <person name="Harigaya Y."/>
            <person name="Kuroiwa M."/>
            <person name="Suzuki T."/>
            <person name="Murakami Y."/>
            <person name="Suwa Y."/>
            <person name="Takami H."/>
        </authorList>
    </citation>
    <scope>NUCLEOTIDE SEQUENCE</scope>
    <source>
        <strain evidence="3">317325-2</strain>
    </source>
</reference>
<feature type="chain" id="PRO_5035231193" description="Ice-binding protein C-terminal domain-containing protein" evidence="1">
    <location>
        <begin position="23"/>
        <end position="200"/>
    </location>
</feature>
<keyword evidence="1" id="KW-0732">Signal</keyword>
<evidence type="ECO:0000259" key="2">
    <source>
        <dbReference type="Pfam" id="PF07589"/>
    </source>
</evidence>
<organism evidence="3 4">
    <name type="scientific">Candidatus Nitrosymbiomonas proteolyticus</name>
    <dbReference type="NCBI Taxonomy" id="2608984"/>
    <lineage>
        <taxon>Bacteria</taxon>
        <taxon>Bacillati</taxon>
        <taxon>Armatimonadota</taxon>
        <taxon>Armatimonadota incertae sedis</taxon>
        <taxon>Candidatus Nitrosymbiomonas</taxon>
    </lineage>
</organism>
<gene>
    <name evidence="3" type="ORF">NPRO_04890</name>
</gene>
<dbReference type="Pfam" id="PF07589">
    <property type="entry name" value="PEP-CTERM"/>
    <property type="match status" value="1"/>
</dbReference>
<protein>
    <recommendedName>
        <fullName evidence="2">Ice-binding protein C-terminal domain-containing protein</fullName>
    </recommendedName>
</protein>
<dbReference type="EMBL" id="AP021858">
    <property type="protein sequence ID" value="BBO22894.1"/>
    <property type="molecule type" value="Genomic_DNA"/>
</dbReference>
<feature type="signal peptide" evidence="1">
    <location>
        <begin position="1"/>
        <end position="22"/>
    </location>
</feature>
<proteinExistence type="predicted"/>
<dbReference type="Proteomes" id="UP000662873">
    <property type="component" value="Chromosome"/>
</dbReference>
<evidence type="ECO:0000256" key="1">
    <source>
        <dbReference type="SAM" id="SignalP"/>
    </source>
</evidence>
<sequence>MKSFRLFGLAALGALTLSAAQAQIIFSNVSIVGSLVSGASYATGPNYIDFYFPNASVGDSLPDRVGSILITYDAAAPAMMVSDLLVLNVLGALSGSGTIFLNEVIEDLADPQNPTVIGSHNAVLDENSQLPYSHTILFDYGSDKIRVKKTFTLSAVDSQAFDLASVGLVQQTISIVPEPGSLMALGLGAVALASRRKRNR</sequence>
<accession>A0A809SDB6</accession>
<name>A0A809SDB6_9BACT</name>
<feature type="domain" description="Ice-binding protein C-terminal" evidence="2">
    <location>
        <begin position="176"/>
        <end position="197"/>
    </location>
</feature>
<evidence type="ECO:0000313" key="3">
    <source>
        <dbReference type="EMBL" id="BBO22894.1"/>
    </source>
</evidence>
<dbReference type="AlphaFoldDB" id="A0A809SDB6"/>
<dbReference type="InterPro" id="IPR013424">
    <property type="entry name" value="Ice-binding_C"/>
</dbReference>
<evidence type="ECO:0000313" key="4">
    <source>
        <dbReference type="Proteomes" id="UP000662873"/>
    </source>
</evidence>
<dbReference type="KEGG" id="npy:NPRO_04890"/>